<dbReference type="EMBL" id="AKHW03002077">
    <property type="protein sequence ID" value="KYO40106.1"/>
    <property type="molecule type" value="Genomic_DNA"/>
</dbReference>
<proteinExistence type="predicted"/>
<reference evidence="1 2" key="1">
    <citation type="journal article" date="2012" name="Genome Biol.">
        <title>Sequencing three crocodilian genomes to illuminate the evolution of archosaurs and amniotes.</title>
        <authorList>
            <person name="St John J.A."/>
            <person name="Braun E.L."/>
            <person name="Isberg S.R."/>
            <person name="Miles L.G."/>
            <person name="Chong A.Y."/>
            <person name="Gongora J."/>
            <person name="Dalzell P."/>
            <person name="Moran C."/>
            <person name="Bed'hom B."/>
            <person name="Abzhanov A."/>
            <person name="Burgess S.C."/>
            <person name="Cooksey A.M."/>
            <person name="Castoe T.A."/>
            <person name="Crawford N.G."/>
            <person name="Densmore L.D."/>
            <person name="Drew J.C."/>
            <person name="Edwards S.V."/>
            <person name="Faircloth B.C."/>
            <person name="Fujita M.K."/>
            <person name="Greenwold M.J."/>
            <person name="Hoffmann F.G."/>
            <person name="Howard J.M."/>
            <person name="Iguchi T."/>
            <person name="Janes D.E."/>
            <person name="Khan S.Y."/>
            <person name="Kohno S."/>
            <person name="de Koning A.J."/>
            <person name="Lance S.L."/>
            <person name="McCarthy F.M."/>
            <person name="McCormack J.E."/>
            <person name="Merchant M.E."/>
            <person name="Peterson D.G."/>
            <person name="Pollock D.D."/>
            <person name="Pourmand N."/>
            <person name="Raney B.J."/>
            <person name="Roessler K.A."/>
            <person name="Sanford J.R."/>
            <person name="Sawyer R.H."/>
            <person name="Schmidt C.J."/>
            <person name="Triplett E.W."/>
            <person name="Tuberville T.D."/>
            <person name="Venegas-Anaya M."/>
            <person name="Howard J.T."/>
            <person name="Jarvis E.D."/>
            <person name="Guillette L.J.Jr."/>
            <person name="Glenn T.C."/>
            <person name="Green R.E."/>
            <person name="Ray D.A."/>
        </authorList>
    </citation>
    <scope>NUCLEOTIDE SEQUENCE [LARGE SCALE GENOMIC DNA]</scope>
    <source>
        <strain evidence="1">KSC_2009_1</strain>
    </source>
</reference>
<accession>A0A151NTC7</accession>
<dbReference type="Proteomes" id="UP000050525">
    <property type="component" value="Unassembled WGS sequence"/>
</dbReference>
<dbReference type="Gene3D" id="1.10.720.30">
    <property type="entry name" value="SAP domain"/>
    <property type="match status" value="1"/>
</dbReference>
<evidence type="ECO:0000313" key="2">
    <source>
        <dbReference type="Proteomes" id="UP000050525"/>
    </source>
</evidence>
<comment type="caution">
    <text evidence="1">The sequence shown here is derived from an EMBL/GenBank/DDBJ whole genome shotgun (WGS) entry which is preliminary data.</text>
</comment>
<evidence type="ECO:0008006" key="3">
    <source>
        <dbReference type="Google" id="ProtNLM"/>
    </source>
</evidence>
<sequence>MADECDHMTVANLKEIIKERGLPVRKEQKREDLIKILCDNDQVTRSPLRIHPEPIRGSKGPSFEWDFRKYQLQLEAEERECKFRHELELKRMKLEAQHQHEEAV</sequence>
<dbReference type="AlphaFoldDB" id="A0A151NTC7"/>
<dbReference type="InterPro" id="IPR036361">
    <property type="entry name" value="SAP_dom_sf"/>
</dbReference>
<keyword evidence="2" id="KW-1185">Reference proteome</keyword>
<name>A0A151NTC7_ALLMI</name>
<evidence type="ECO:0000313" key="1">
    <source>
        <dbReference type="EMBL" id="KYO40106.1"/>
    </source>
</evidence>
<gene>
    <name evidence="1" type="ORF">Y1Q_0013298</name>
</gene>
<organism evidence="1 2">
    <name type="scientific">Alligator mississippiensis</name>
    <name type="common">American alligator</name>
    <dbReference type="NCBI Taxonomy" id="8496"/>
    <lineage>
        <taxon>Eukaryota</taxon>
        <taxon>Metazoa</taxon>
        <taxon>Chordata</taxon>
        <taxon>Craniata</taxon>
        <taxon>Vertebrata</taxon>
        <taxon>Euteleostomi</taxon>
        <taxon>Archelosauria</taxon>
        <taxon>Archosauria</taxon>
        <taxon>Crocodylia</taxon>
        <taxon>Alligatoridae</taxon>
        <taxon>Alligatorinae</taxon>
        <taxon>Alligator</taxon>
    </lineage>
</organism>
<protein>
    <recommendedName>
        <fullName evidence="3">SAP domain-containing protein</fullName>
    </recommendedName>
</protein>